<dbReference type="Pfam" id="PF01263">
    <property type="entry name" value="Aldose_epim"/>
    <property type="match status" value="1"/>
</dbReference>
<evidence type="ECO:0000313" key="1">
    <source>
        <dbReference type="EMBL" id="GJJ08334.1"/>
    </source>
</evidence>
<protein>
    <submittedName>
        <fullName evidence="1">Uncharacterized protein</fullName>
    </submittedName>
</protein>
<dbReference type="AlphaFoldDB" id="A0AAV5A6G4"/>
<organism evidence="1 2">
    <name type="scientific">Clathrus columnatus</name>
    <dbReference type="NCBI Taxonomy" id="1419009"/>
    <lineage>
        <taxon>Eukaryota</taxon>
        <taxon>Fungi</taxon>
        <taxon>Dikarya</taxon>
        <taxon>Basidiomycota</taxon>
        <taxon>Agaricomycotina</taxon>
        <taxon>Agaricomycetes</taxon>
        <taxon>Phallomycetidae</taxon>
        <taxon>Phallales</taxon>
        <taxon>Clathraceae</taxon>
        <taxon>Clathrus</taxon>
    </lineage>
</organism>
<dbReference type="EMBL" id="BPWL01000003">
    <property type="protein sequence ID" value="GJJ08334.1"/>
    <property type="molecule type" value="Genomic_DNA"/>
</dbReference>
<evidence type="ECO:0000313" key="2">
    <source>
        <dbReference type="Proteomes" id="UP001050691"/>
    </source>
</evidence>
<dbReference type="Gene3D" id="2.70.98.10">
    <property type="match status" value="1"/>
</dbReference>
<dbReference type="Proteomes" id="UP001050691">
    <property type="component" value="Unassembled WGS sequence"/>
</dbReference>
<dbReference type="PANTHER" id="PTHR10091">
    <property type="entry name" value="ALDOSE-1-EPIMERASE"/>
    <property type="match status" value="1"/>
</dbReference>
<dbReference type="InterPro" id="IPR014718">
    <property type="entry name" value="GH-type_carb-bd"/>
</dbReference>
<reference evidence="1" key="1">
    <citation type="submission" date="2021-10" db="EMBL/GenBank/DDBJ databases">
        <title>De novo Genome Assembly of Clathrus columnatus (Basidiomycota, Fungi) Using Illumina and Nanopore Sequence Data.</title>
        <authorList>
            <person name="Ogiso-Tanaka E."/>
            <person name="Itagaki H."/>
            <person name="Hosoya T."/>
            <person name="Hosaka K."/>
        </authorList>
    </citation>
    <scope>NUCLEOTIDE SEQUENCE</scope>
    <source>
        <strain evidence="1">MO-923</strain>
    </source>
</reference>
<comment type="caution">
    <text evidence="1">The sequence shown here is derived from an EMBL/GenBank/DDBJ whole genome shotgun (WGS) entry which is preliminary data.</text>
</comment>
<accession>A0AAV5A6G4</accession>
<sequence>MSEPIVLSLSELSPPLSVEILPRGLVVNRFLVNVDGKAQMILNDMDKSHTSIKTLSSVDTQTAFRRVLFQSKEMDFKQLLTQFQMVYAPNLLNLIDYTFTSNPDLEHPKVSLHGGVEGFDTRDWKKIAISEATLFSEKEKKDIAGLPDNALFTHISEDGDQGFPGQLLIEVLFAVSPGNSSHPQLLEKAVTVGSFYIVYRARLLEGDKNLITPVNLTQHWGFNLEASLTEKGQPTPDIRDHRLFIKSDNTLELDELALATGKLHPITNTPLGLTGARIGDNFPDGGYDSFYVFNQPINPVESVRVPLSRLQSLDLFEQVLAAPARTDPLVRLSSERSGFTLAFDSNRKRLLVYNITPPNSLTEKERGNPSTDGQVRKETDMASIPLAAWLHPEIAISGDTLLTSDELYNNFVRVVVLFTPPATG</sequence>
<dbReference type="GO" id="GO:0006006">
    <property type="term" value="P:glucose metabolic process"/>
    <property type="evidence" value="ECO:0007669"/>
    <property type="project" value="TreeGrafter"/>
</dbReference>
<dbReference type="SUPFAM" id="SSF74650">
    <property type="entry name" value="Galactose mutarotase-like"/>
    <property type="match status" value="1"/>
</dbReference>
<proteinExistence type="predicted"/>
<dbReference type="GO" id="GO:0033499">
    <property type="term" value="P:galactose catabolic process via UDP-galactose, Leloir pathway"/>
    <property type="evidence" value="ECO:0007669"/>
    <property type="project" value="TreeGrafter"/>
</dbReference>
<dbReference type="GO" id="GO:0004034">
    <property type="term" value="F:aldose 1-epimerase activity"/>
    <property type="evidence" value="ECO:0007669"/>
    <property type="project" value="TreeGrafter"/>
</dbReference>
<keyword evidence="2" id="KW-1185">Reference proteome</keyword>
<dbReference type="GO" id="GO:0030246">
    <property type="term" value="F:carbohydrate binding"/>
    <property type="evidence" value="ECO:0007669"/>
    <property type="project" value="InterPro"/>
</dbReference>
<dbReference type="InterPro" id="IPR008183">
    <property type="entry name" value="Aldose_1/G6P_1-epimerase"/>
</dbReference>
<name>A0AAV5A6G4_9AGAM</name>
<gene>
    <name evidence="1" type="ORF">Clacol_002545</name>
</gene>
<dbReference type="InterPro" id="IPR011013">
    <property type="entry name" value="Gal_mutarotase_sf_dom"/>
</dbReference>
<dbReference type="PANTHER" id="PTHR10091:SF0">
    <property type="entry name" value="GALACTOSE MUTAROTASE"/>
    <property type="match status" value="1"/>
</dbReference>